<dbReference type="RefSeq" id="WP_236456965.1">
    <property type="nucleotide sequence ID" value="NZ_CBCSGE010000010.1"/>
</dbReference>
<evidence type="ECO:0000259" key="2">
    <source>
        <dbReference type="Pfam" id="PF00535"/>
    </source>
</evidence>
<dbReference type="EMBL" id="JBHMEY010000006">
    <property type="protein sequence ID" value="MFB9095399.1"/>
    <property type="molecule type" value="Genomic_DNA"/>
</dbReference>
<evidence type="ECO:0000256" key="1">
    <source>
        <dbReference type="SAM" id="Phobius"/>
    </source>
</evidence>
<dbReference type="PANTHER" id="PTHR22916:SF3">
    <property type="entry name" value="UDP-GLCNAC:BETAGAL BETA-1,3-N-ACETYLGLUCOSAMINYLTRANSFERASE-LIKE PROTEIN 1"/>
    <property type="match status" value="1"/>
</dbReference>
<dbReference type="PANTHER" id="PTHR22916">
    <property type="entry name" value="GLYCOSYLTRANSFERASE"/>
    <property type="match status" value="1"/>
</dbReference>
<gene>
    <name evidence="3" type="ORF">ACFFVF_02635</name>
</gene>
<dbReference type="Gene3D" id="3.90.550.10">
    <property type="entry name" value="Spore Coat Polysaccharide Biosynthesis Protein SpsA, Chain A"/>
    <property type="match status" value="1"/>
</dbReference>
<feature type="transmembrane region" description="Helical" evidence="1">
    <location>
        <begin position="288"/>
        <end position="304"/>
    </location>
</feature>
<dbReference type="InterPro" id="IPR001173">
    <property type="entry name" value="Glyco_trans_2-like"/>
</dbReference>
<accession>A0ABV5GJ61</accession>
<dbReference type="CDD" id="cd00761">
    <property type="entry name" value="Glyco_tranf_GTA_type"/>
    <property type="match status" value="1"/>
</dbReference>
<reference evidence="3 4" key="1">
    <citation type="submission" date="2024-09" db="EMBL/GenBank/DDBJ databases">
        <authorList>
            <person name="Sun Q."/>
            <person name="Mori K."/>
        </authorList>
    </citation>
    <scope>NUCLEOTIDE SEQUENCE [LARGE SCALE GENOMIC DNA]</scope>
    <source>
        <strain evidence="3 4">CECT 7955</strain>
    </source>
</reference>
<comment type="caution">
    <text evidence="3">The sequence shown here is derived from an EMBL/GenBank/DDBJ whole genome shotgun (WGS) entry which is preliminary data.</text>
</comment>
<keyword evidence="1" id="KW-1133">Transmembrane helix</keyword>
<feature type="domain" description="Glycosyltransferase 2-like" evidence="2">
    <location>
        <begin position="7"/>
        <end position="136"/>
    </location>
</feature>
<dbReference type="Pfam" id="PF00535">
    <property type="entry name" value="Glycos_transf_2"/>
    <property type="match status" value="1"/>
</dbReference>
<keyword evidence="4" id="KW-1185">Reference proteome</keyword>
<evidence type="ECO:0000313" key="3">
    <source>
        <dbReference type="EMBL" id="MFB9095399.1"/>
    </source>
</evidence>
<keyword evidence="1" id="KW-0812">Transmembrane</keyword>
<proteinExistence type="predicted"/>
<name>A0ABV5GJ61_9FLAO</name>
<keyword evidence="1" id="KW-0472">Membrane</keyword>
<dbReference type="Proteomes" id="UP001589607">
    <property type="component" value="Unassembled WGS sequence"/>
</dbReference>
<sequence>MHNPLVSIIIPTYNRAHLIGETLDSILSQTYTNWECIIVDDGSVDNSAEVIGNYVRKDKRFQFHHRPKDRLRGGNAARNYGFELSKGEYINWFDSDDIMLSNKLQKNIDAFLKNPKLEMCFSKAGFFQEDKNSILHFTKVKTNDIFRDYVLKNIAITCLTPLWKKDFLYKTKLFNEETIRGQDFEFYCDVFYDNNLVYKVLDCSLVAVRVHQNSITGNFNNLDYAKILSYINVTTQILIKISQLNDSVFYRQYVKILYNHIFKYISAKQYAVALKQSKLILKYSKSNFFYFLKNYLIISLIIVLKGKGYHKLKKFIE</sequence>
<evidence type="ECO:0000313" key="4">
    <source>
        <dbReference type="Proteomes" id="UP001589607"/>
    </source>
</evidence>
<protein>
    <submittedName>
        <fullName evidence="3">Glycosyltransferase family 2 protein</fullName>
    </submittedName>
</protein>
<dbReference type="InterPro" id="IPR029044">
    <property type="entry name" value="Nucleotide-diphossugar_trans"/>
</dbReference>
<dbReference type="SUPFAM" id="SSF53448">
    <property type="entry name" value="Nucleotide-diphospho-sugar transferases"/>
    <property type="match status" value="1"/>
</dbReference>
<organism evidence="3 4">
    <name type="scientific">Flavobacterium jumunjinense</name>
    <dbReference type="NCBI Taxonomy" id="998845"/>
    <lineage>
        <taxon>Bacteria</taxon>
        <taxon>Pseudomonadati</taxon>
        <taxon>Bacteroidota</taxon>
        <taxon>Flavobacteriia</taxon>
        <taxon>Flavobacteriales</taxon>
        <taxon>Flavobacteriaceae</taxon>
        <taxon>Flavobacterium</taxon>
    </lineage>
</organism>